<evidence type="ECO:0000256" key="8">
    <source>
        <dbReference type="ARBA" id="ARBA00023136"/>
    </source>
</evidence>
<dbReference type="Gene3D" id="3.40.50.300">
    <property type="entry name" value="P-loop containing nucleotide triphosphate hydrolases"/>
    <property type="match status" value="1"/>
</dbReference>
<keyword evidence="6" id="KW-0067">ATP-binding</keyword>
<dbReference type="Pfam" id="PF00005">
    <property type="entry name" value="ABC_tran"/>
    <property type="match status" value="1"/>
</dbReference>
<feature type="transmembrane region" description="Helical" evidence="9">
    <location>
        <begin position="575"/>
        <end position="600"/>
    </location>
</feature>
<dbReference type="InterPro" id="IPR043926">
    <property type="entry name" value="ABCG_dom"/>
</dbReference>
<proteinExistence type="inferred from homology"/>
<dbReference type="FunFam" id="3.40.50.300:FF:000337">
    <property type="entry name" value="ABC transporter G family member 22"/>
    <property type="match status" value="1"/>
</dbReference>
<dbReference type="InterPro" id="IPR027417">
    <property type="entry name" value="P-loop_NTPase"/>
</dbReference>
<dbReference type="InterPro" id="IPR050352">
    <property type="entry name" value="ABCG_transporters"/>
</dbReference>
<dbReference type="SMART" id="SM00382">
    <property type="entry name" value="AAA"/>
    <property type="match status" value="1"/>
</dbReference>
<dbReference type="PANTHER" id="PTHR48041:SF94">
    <property type="entry name" value="ABC TRANSPORTER G FAMILY MEMBER 22"/>
    <property type="match status" value="1"/>
</dbReference>
<dbReference type="EMBL" id="CP136890">
    <property type="protein sequence ID" value="WOK95610.1"/>
    <property type="molecule type" value="Genomic_DNA"/>
</dbReference>
<feature type="transmembrane region" description="Helical" evidence="9">
    <location>
        <begin position="648"/>
        <end position="671"/>
    </location>
</feature>
<feature type="domain" description="ABC transporter" evidence="10">
    <location>
        <begin position="142"/>
        <end position="388"/>
    </location>
</feature>
<dbReference type="PANTHER" id="PTHR48041">
    <property type="entry name" value="ABC TRANSPORTER G FAMILY MEMBER 28"/>
    <property type="match status" value="1"/>
</dbReference>
<comment type="similarity">
    <text evidence="2">Belongs to the ABC transporter superfamily. ABCG family. Eye pigment precursor importer (TC 3.A.1.204) subfamily.</text>
</comment>
<feature type="transmembrane region" description="Helical" evidence="9">
    <location>
        <begin position="708"/>
        <end position="726"/>
    </location>
</feature>
<evidence type="ECO:0000256" key="2">
    <source>
        <dbReference type="ARBA" id="ARBA00005814"/>
    </source>
</evidence>
<dbReference type="GO" id="GO:0005524">
    <property type="term" value="F:ATP binding"/>
    <property type="evidence" value="ECO:0007669"/>
    <property type="project" value="UniProtKB-KW"/>
</dbReference>
<dbReference type="Pfam" id="PF01061">
    <property type="entry name" value="ABC2_membrane"/>
    <property type="match status" value="1"/>
</dbReference>
<dbReference type="InterPro" id="IPR003439">
    <property type="entry name" value="ABC_transporter-like_ATP-bd"/>
</dbReference>
<keyword evidence="12" id="KW-1185">Reference proteome</keyword>
<comment type="subcellular location">
    <subcellularLocation>
        <location evidence="1">Membrane</location>
        <topology evidence="1">Multi-pass membrane protein</topology>
    </subcellularLocation>
</comment>
<accession>A0AAQ3Q245</accession>
<evidence type="ECO:0000256" key="1">
    <source>
        <dbReference type="ARBA" id="ARBA00004141"/>
    </source>
</evidence>
<evidence type="ECO:0000256" key="7">
    <source>
        <dbReference type="ARBA" id="ARBA00022989"/>
    </source>
</evidence>
<keyword evidence="3" id="KW-0813">Transport</keyword>
<evidence type="ECO:0000256" key="6">
    <source>
        <dbReference type="ARBA" id="ARBA00022840"/>
    </source>
</evidence>
<dbReference type="AlphaFoldDB" id="A0AAQ3Q245"/>
<protein>
    <submittedName>
        <fullName evidence="11">ABC transporter G family member 22-like isoform X1</fullName>
    </submittedName>
</protein>
<dbReference type="CDD" id="cd03213">
    <property type="entry name" value="ABCG_EPDR"/>
    <property type="match status" value="1"/>
</dbReference>
<reference evidence="11 12" key="1">
    <citation type="submission" date="2023-10" db="EMBL/GenBank/DDBJ databases">
        <title>Chromosome-scale genome assembly provides insights into flower coloration mechanisms of Canna indica.</title>
        <authorList>
            <person name="Li C."/>
        </authorList>
    </citation>
    <scope>NUCLEOTIDE SEQUENCE [LARGE SCALE GENOMIC DNA]</scope>
    <source>
        <tissue evidence="11">Flower</tissue>
    </source>
</reference>
<gene>
    <name evidence="11" type="ORF">Cni_G04317</name>
</gene>
<evidence type="ECO:0000256" key="3">
    <source>
        <dbReference type="ARBA" id="ARBA00022448"/>
    </source>
</evidence>
<evidence type="ECO:0000313" key="11">
    <source>
        <dbReference type="EMBL" id="WOK95610.1"/>
    </source>
</evidence>
<dbReference type="Pfam" id="PF19055">
    <property type="entry name" value="ABC2_membrane_7"/>
    <property type="match status" value="1"/>
</dbReference>
<organism evidence="11 12">
    <name type="scientific">Canna indica</name>
    <name type="common">Indian-shot</name>
    <dbReference type="NCBI Taxonomy" id="4628"/>
    <lineage>
        <taxon>Eukaryota</taxon>
        <taxon>Viridiplantae</taxon>
        <taxon>Streptophyta</taxon>
        <taxon>Embryophyta</taxon>
        <taxon>Tracheophyta</taxon>
        <taxon>Spermatophyta</taxon>
        <taxon>Magnoliopsida</taxon>
        <taxon>Liliopsida</taxon>
        <taxon>Zingiberales</taxon>
        <taxon>Cannaceae</taxon>
        <taxon>Canna</taxon>
    </lineage>
</organism>
<dbReference type="PROSITE" id="PS00211">
    <property type="entry name" value="ABC_TRANSPORTER_1"/>
    <property type="match status" value="1"/>
</dbReference>
<dbReference type="PROSITE" id="PS50893">
    <property type="entry name" value="ABC_TRANSPORTER_2"/>
    <property type="match status" value="1"/>
</dbReference>
<dbReference type="GO" id="GO:0016887">
    <property type="term" value="F:ATP hydrolysis activity"/>
    <property type="evidence" value="ECO:0007669"/>
    <property type="project" value="InterPro"/>
</dbReference>
<evidence type="ECO:0000259" key="10">
    <source>
        <dbReference type="PROSITE" id="PS50893"/>
    </source>
</evidence>
<feature type="transmembrane region" description="Helical" evidence="9">
    <location>
        <begin position="612"/>
        <end position="636"/>
    </location>
</feature>
<evidence type="ECO:0000256" key="5">
    <source>
        <dbReference type="ARBA" id="ARBA00022741"/>
    </source>
</evidence>
<keyword evidence="8 9" id="KW-0472">Membrane</keyword>
<dbReference type="InterPro" id="IPR003593">
    <property type="entry name" value="AAA+_ATPase"/>
</dbReference>
<keyword evidence="4 9" id="KW-0812">Transmembrane</keyword>
<dbReference type="Proteomes" id="UP001327560">
    <property type="component" value="Chromosome 1"/>
</dbReference>
<keyword evidence="5" id="KW-0547">Nucleotide-binding</keyword>
<feature type="transmembrane region" description="Helical" evidence="9">
    <location>
        <begin position="500"/>
        <end position="521"/>
    </location>
</feature>
<dbReference type="GO" id="GO:0016020">
    <property type="term" value="C:membrane"/>
    <property type="evidence" value="ECO:0007669"/>
    <property type="project" value="UniProtKB-SubCell"/>
</dbReference>
<keyword evidence="7 9" id="KW-1133">Transmembrane helix</keyword>
<evidence type="ECO:0000313" key="12">
    <source>
        <dbReference type="Proteomes" id="UP001327560"/>
    </source>
</evidence>
<sequence>MDSSANGIARLNSEEVDVAATRLQTLTPITPAETMTITADVRGGPNLSRRSSFGKKLMGGHHPRKIWSGRMKVDPGEVGMITSLRRASSSSLNFLYSTGFTALSEDIVSDNRDLGDNENGIDLEVGQAKKSLMSELTLPIYLKFADVSYSVTTKGITASNRKEILKGITASAKPGELLALMGPSGCGKTTLLSLLGGRITGHIIKGSITYNDEPYTKSLKRRIGFVTQDDILYPHLTVKETLTYAALLRLPRTMSKQLKEERTMSVVSELGLERCQDTIIGGAFVRGVSGGERKRVCIGIEIIINPSLLFLDEPTSGLDSTTALRIIKVLQDIAKFGKTVVTAIHQPSSRLFHRFDKLILLGKGNLIYYGKASKSMDYFASIGCSPLIVMNPAEFLLDLSNGNISDVTTPSDLENIVQSEKLGSSTRNCKPSPEDVQEYLVEAYKTRASEKHKKILEKSIPVGEDLNVTFSYPRRDWGASWWQQYSILFWRGLKERRHDYLSWMRIIQVIVMAVIVGLLWWHSSSTTLGDEAGLLFFVSVFWGFFPVFTSLFTFPQDRAMLNKERAVDMYTLSAYFMATITSDLPLHLILPSIFLLIVYFMTGLRHTIEHFFLTMIIMFLGIIAAQGLGLALGASVMDIKKATTLGSVITMTFMLAGGFFVQRVPAFIAWLRYLSFNYHTYRLFLKVQYDSLPPALHVTHIGNGVKEVAALLFMVFAYRFLAYVSLRRMKLPT</sequence>
<evidence type="ECO:0000256" key="9">
    <source>
        <dbReference type="SAM" id="Phobius"/>
    </source>
</evidence>
<dbReference type="InterPro" id="IPR013525">
    <property type="entry name" value="ABC2_TM"/>
</dbReference>
<feature type="transmembrane region" description="Helical" evidence="9">
    <location>
        <begin position="533"/>
        <end position="554"/>
    </location>
</feature>
<dbReference type="InterPro" id="IPR017871">
    <property type="entry name" value="ABC_transporter-like_CS"/>
</dbReference>
<dbReference type="GO" id="GO:0140359">
    <property type="term" value="F:ABC-type transporter activity"/>
    <property type="evidence" value="ECO:0007669"/>
    <property type="project" value="InterPro"/>
</dbReference>
<name>A0AAQ3Q245_9LILI</name>
<dbReference type="SUPFAM" id="SSF52540">
    <property type="entry name" value="P-loop containing nucleoside triphosphate hydrolases"/>
    <property type="match status" value="1"/>
</dbReference>
<evidence type="ECO:0000256" key="4">
    <source>
        <dbReference type="ARBA" id="ARBA00022692"/>
    </source>
</evidence>